<evidence type="ECO:0000256" key="4">
    <source>
        <dbReference type="PIRSR" id="PIRSR006278-2"/>
    </source>
</evidence>
<dbReference type="InterPro" id="IPR027278">
    <property type="entry name" value="ACCD_DCysDesulf"/>
</dbReference>
<evidence type="ECO:0000313" key="6">
    <source>
        <dbReference type="Proteomes" id="UP000474778"/>
    </source>
</evidence>
<name>A0A6L7HTD4_9GAMM</name>
<reference evidence="5 6" key="1">
    <citation type="submission" date="2019-12" db="EMBL/GenBank/DDBJ databases">
        <title>Shewanella insulae sp. nov., isolated from a tidal flat.</title>
        <authorList>
            <person name="Yoon J.-H."/>
        </authorList>
    </citation>
    <scope>NUCLEOTIDE SEQUENCE [LARGE SCALE GENOMIC DNA]</scope>
    <source>
        <strain evidence="5 6">JBTF-M18</strain>
    </source>
</reference>
<dbReference type="SUPFAM" id="SSF53686">
    <property type="entry name" value="Tryptophan synthase beta subunit-like PLP-dependent enzymes"/>
    <property type="match status" value="1"/>
</dbReference>
<dbReference type="EMBL" id="WRPA01000001">
    <property type="protein sequence ID" value="MXR67527.1"/>
    <property type="molecule type" value="Genomic_DNA"/>
</dbReference>
<dbReference type="RefSeq" id="WP_160793506.1">
    <property type="nucleotide sequence ID" value="NZ_WRPA01000001.1"/>
</dbReference>
<comment type="cofactor">
    <cofactor evidence="1">
        <name>pyridoxal 5'-phosphate</name>
        <dbReference type="ChEBI" id="CHEBI:597326"/>
    </cofactor>
</comment>
<dbReference type="InterPro" id="IPR036052">
    <property type="entry name" value="TrpB-like_PALP_sf"/>
</dbReference>
<protein>
    <submittedName>
        <fullName evidence="5">1-aminocyclopropane-1-carboxylate deaminase/D-cysteine desulfhydrase</fullName>
    </submittedName>
</protein>
<evidence type="ECO:0000313" key="5">
    <source>
        <dbReference type="EMBL" id="MXR67527.1"/>
    </source>
</evidence>
<proteinExistence type="inferred from homology"/>
<sequence>MKLSHTPVETIHIWLHKVYVKRDDLLHPEFSGNKARKFAYFLENDFPSVRRLIGYGSPQANSLYSLSALAKLKGWQLDYYVDHLPSYLTGHPSGNYRAALANGANIIDLSNVVDRDGLDCEGYIRQRVLTGSDEQLFVPEGGRCAFAEPGVSRLANEIAGWKVAEQLSELVVFLPSGTGTTALYLQKQFQTIDPSISVMTCAVVGGDDYLTKQFFELEQDESLHPHIVPAAKRYHFGKLYHDFYQIWHELKSTGIEFELLYDPLGWLCLKHLWQQGLDAPVLYLHQGGLLGNESMLPRYRRKFGELIPITVSE</sequence>
<comment type="caution">
    <text evidence="5">The sequence shown here is derived from an EMBL/GenBank/DDBJ whole genome shotgun (WGS) entry which is preliminary data.</text>
</comment>
<dbReference type="GO" id="GO:0019148">
    <property type="term" value="F:D-cysteine desulfhydrase activity"/>
    <property type="evidence" value="ECO:0007669"/>
    <property type="project" value="TreeGrafter"/>
</dbReference>
<organism evidence="5 6">
    <name type="scientific">Shewanella insulae</name>
    <dbReference type="NCBI Taxonomy" id="2681496"/>
    <lineage>
        <taxon>Bacteria</taxon>
        <taxon>Pseudomonadati</taxon>
        <taxon>Pseudomonadota</taxon>
        <taxon>Gammaproteobacteria</taxon>
        <taxon>Alteromonadales</taxon>
        <taxon>Shewanellaceae</taxon>
        <taxon>Shewanella</taxon>
    </lineage>
</organism>
<comment type="similarity">
    <text evidence="2">Belongs to the ACC deaminase/D-cysteine desulfhydrase family.</text>
</comment>
<evidence type="ECO:0000256" key="1">
    <source>
        <dbReference type="ARBA" id="ARBA00001933"/>
    </source>
</evidence>
<dbReference type="PANTHER" id="PTHR43780">
    <property type="entry name" value="1-AMINOCYCLOPROPANE-1-CARBOXYLATE DEAMINASE-RELATED"/>
    <property type="match status" value="1"/>
</dbReference>
<feature type="modified residue" description="N6-(pyridoxal phosphate)lysine" evidence="4">
    <location>
        <position position="34"/>
    </location>
</feature>
<evidence type="ECO:0000256" key="3">
    <source>
        <dbReference type="ARBA" id="ARBA00022898"/>
    </source>
</evidence>
<dbReference type="Gene3D" id="3.40.50.1100">
    <property type="match status" value="2"/>
</dbReference>
<dbReference type="Proteomes" id="UP000474778">
    <property type="component" value="Unassembled WGS sequence"/>
</dbReference>
<evidence type="ECO:0000256" key="2">
    <source>
        <dbReference type="ARBA" id="ARBA00008639"/>
    </source>
</evidence>
<dbReference type="AlphaFoldDB" id="A0A6L7HTD4"/>
<keyword evidence="3 4" id="KW-0663">Pyridoxal phosphate</keyword>
<dbReference type="PANTHER" id="PTHR43780:SF2">
    <property type="entry name" value="1-AMINOCYCLOPROPANE-1-CARBOXYLATE DEAMINASE-RELATED"/>
    <property type="match status" value="1"/>
</dbReference>
<gene>
    <name evidence="5" type="ORF">GNT65_02410</name>
</gene>
<dbReference type="PIRSF" id="PIRSF006278">
    <property type="entry name" value="ACCD_DCysDesulf"/>
    <property type="match status" value="1"/>
</dbReference>
<keyword evidence="6" id="KW-1185">Reference proteome</keyword>
<accession>A0A6L7HTD4</accession>